<dbReference type="EMBL" id="CP011304">
    <property type="protein sequence ID" value="AKE65294.1"/>
    <property type="molecule type" value="Genomic_DNA"/>
</dbReference>
<proteinExistence type="predicted"/>
<protein>
    <submittedName>
        <fullName evidence="2">Uncharacterized protein</fullName>
    </submittedName>
</protein>
<feature type="transmembrane region" description="Helical" evidence="1">
    <location>
        <begin position="20"/>
        <end position="36"/>
    </location>
</feature>
<dbReference type="PATRIC" id="fig|1641812.3.peg.3057"/>
<evidence type="ECO:0000313" key="3">
    <source>
        <dbReference type="Proteomes" id="UP000034103"/>
    </source>
</evidence>
<keyword evidence="1" id="KW-1133">Transmembrane helix</keyword>
<name>A0A0F6U685_MICAE</name>
<sequence length="37" mass="4264">MGKCKRLSILKFIIDRDQAANKIIVLTISLLHLFFFG</sequence>
<dbReference type="HOGENOM" id="CLU_3345939_0_0_3"/>
<dbReference type="AlphaFoldDB" id="A0A0F6U685"/>
<evidence type="ECO:0000313" key="2">
    <source>
        <dbReference type="EMBL" id="AKE65294.1"/>
    </source>
</evidence>
<reference evidence="2 3" key="1">
    <citation type="journal article" date="2015" name="Genome Announc.">
        <title>Complete Genome Sequence of Microcystis aeruginosa NIES-2549, a Bloom-Forming Cyanobacterium from Lake Kasumigaura, Japan.</title>
        <authorList>
            <person name="Yamaguchi H."/>
            <person name="Suzuki S."/>
            <person name="Tanabe Y."/>
            <person name="Osana Y."/>
            <person name="Shimura Y."/>
            <person name="Ishida K."/>
            <person name="Kawachi M."/>
        </authorList>
    </citation>
    <scope>NUCLEOTIDE SEQUENCE [LARGE SCALE GENOMIC DNA]</scope>
    <source>
        <strain evidence="2 3">NIES-2549</strain>
    </source>
</reference>
<evidence type="ECO:0000256" key="1">
    <source>
        <dbReference type="SAM" id="Phobius"/>
    </source>
</evidence>
<dbReference type="Proteomes" id="UP000034103">
    <property type="component" value="Chromosome"/>
</dbReference>
<accession>A0A0F6U685</accession>
<gene>
    <name evidence="2" type="ORF">MYAER_2954</name>
</gene>
<keyword evidence="1" id="KW-0812">Transmembrane</keyword>
<organism evidence="2 3">
    <name type="scientific">Microcystis aeruginosa NIES-2549</name>
    <dbReference type="NCBI Taxonomy" id="1641812"/>
    <lineage>
        <taxon>Bacteria</taxon>
        <taxon>Bacillati</taxon>
        <taxon>Cyanobacteriota</taxon>
        <taxon>Cyanophyceae</taxon>
        <taxon>Oscillatoriophycideae</taxon>
        <taxon>Chroococcales</taxon>
        <taxon>Microcystaceae</taxon>
        <taxon>Microcystis</taxon>
    </lineage>
</organism>
<keyword evidence="1" id="KW-0472">Membrane</keyword>